<evidence type="ECO:0000259" key="4">
    <source>
        <dbReference type="PROSITE" id="PS50932"/>
    </source>
</evidence>
<keyword evidence="2 5" id="KW-0238">DNA-binding</keyword>
<dbReference type="Gene3D" id="3.40.50.2300">
    <property type="match status" value="2"/>
</dbReference>
<dbReference type="Gene3D" id="1.10.260.40">
    <property type="entry name" value="lambda repressor-like DNA-binding domains"/>
    <property type="match status" value="1"/>
</dbReference>
<evidence type="ECO:0000313" key="6">
    <source>
        <dbReference type="Proteomes" id="UP001201985"/>
    </source>
</evidence>
<evidence type="ECO:0000256" key="3">
    <source>
        <dbReference type="ARBA" id="ARBA00023163"/>
    </source>
</evidence>
<keyword evidence="3" id="KW-0804">Transcription</keyword>
<dbReference type="CDD" id="cd06278">
    <property type="entry name" value="PBP1_LacI-like"/>
    <property type="match status" value="1"/>
</dbReference>
<evidence type="ECO:0000256" key="2">
    <source>
        <dbReference type="ARBA" id="ARBA00023125"/>
    </source>
</evidence>
<dbReference type="EMBL" id="JALBUU010000004">
    <property type="protein sequence ID" value="MCI0754142.1"/>
    <property type="molecule type" value="Genomic_DNA"/>
</dbReference>
<dbReference type="InterPro" id="IPR028082">
    <property type="entry name" value="Peripla_BP_I"/>
</dbReference>
<evidence type="ECO:0000256" key="1">
    <source>
        <dbReference type="ARBA" id="ARBA00023015"/>
    </source>
</evidence>
<dbReference type="InterPro" id="IPR010982">
    <property type="entry name" value="Lambda_DNA-bd_dom_sf"/>
</dbReference>
<dbReference type="InterPro" id="IPR046335">
    <property type="entry name" value="LacI/GalR-like_sensor"/>
</dbReference>
<organism evidence="5 6">
    <name type="scientific">Teichococcus vastitatis</name>
    <dbReference type="NCBI Taxonomy" id="2307076"/>
    <lineage>
        <taxon>Bacteria</taxon>
        <taxon>Pseudomonadati</taxon>
        <taxon>Pseudomonadota</taxon>
        <taxon>Alphaproteobacteria</taxon>
        <taxon>Acetobacterales</taxon>
        <taxon>Roseomonadaceae</taxon>
        <taxon>Roseomonas</taxon>
    </lineage>
</organism>
<dbReference type="SMART" id="SM00354">
    <property type="entry name" value="HTH_LACI"/>
    <property type="match status" value="1"/>
</dbReference>
<dbReference type="CDD" id="cd01392">
    <property type="entry name" value="HTH_LacI"/>
    <property type="match status" value="1"/>
</dbReference>
<keyword evidence="1" id="KW-0805">Transcription regulation</keyword>
<gene>
    <name evidence="5" type="ORF">MON41_10275</name>
</gene>
<name>A0ABS9W4J7_9PROT</name>
<dbReference type="PANTHER" id="PTHR30146:SF109">
    <property type="entry name" value="HTH-TYPE TRANSCRIPTIONAL REGULATOR GALS"/>
    <property type="match status" value="1"/>
</dbReference>
<proteinExistence type="predicted"/>
<evidence type="ECO:0000313" key="5">
    <source>
        <dbReference type="EMBL" id="MCI0754142.1"/>
    </source>
</evidence>
<comment type="caution">
    <text evidence="5">The sequence shown here is derived from an EMBL/GenBank/DDBJ whole genome shotgun (WGS) entry which is preliminary data.</text>
</comment>
<dbReference type="RefSeq" id="WP_162306134.1">
    <property type="nucleotide sequence ID" value="NZ_JALBUU010000004.1"/>
</dbReference>
<protein>
    <submittedName>
        <fullName evidence="5">LacI family DNA-binding transcriptional regulator</fullName>
    </submittedName>
</protein>
<dbReference type="SUPFAM" id="SSF47413">
    <property type="entry name" value="lambda repressor-like DNA-binding domains"/>
    <property type="match status" value="1"/>
</dbReference>
<feature type="domain" description="HTH lacI-type" evidence="4">
    <location>
        <begin position="9"/>
        <end position="63"/>
    </location>
</feature>
<dbReference type="Pfam" id="PF00356">
    <property type="entry name" value="LacI"/>
    <property type="match status" value="1"/>
</dbReference>
<dbReference type="PROSITE" id="PS50932">
    <property type="entry name" value="HTH_LACI_2"/>
    <property type="match status" value="1"/>
</dbReference>
<dbReference type="PANTHER" id="PTHR30146">
    <property type="entry name" value="LACI-RELATED TRANSCRIPTIONAL REPRESSOR"/>
    <property type="match status" value="1"/>
</dbReference>
<dbReference type="Proteomes" id="UP001201985">
    <property type="component" value="Unassembled WGS sequence"/>
</dbReference>
<dbReference type="InterPro" id="IPR000843">
    <property type="entry name" value="HTH_LacI"/>
</dbReference>
<accession>A0ABS9W4J7</accession>
<dbReference type="GO" id="GO:0003677">
    <property type="term" value="F:DNA binding"/>
    <property type="evidence" value="ECO:0007669"/>
    <property type="project" value="UniProtKB-KW"/>
</dbReference>
<keyword evidence="6" id="KW-1185">Reference proteome</keyword>
<dbReference type="Pfam" id="PF13377">
    <property type="entry name" value="Peripla_BP_3"/>
    <property type="match status" value="1"/>
</dbReference>
<dbReference type="SUPFAM" id="SSF53822">
    <property type="entry name" value="Periplasmic binding protein-like I"/>
    <property type="match status" value="1"/>
</dbReference>
<sequence>MPTRLTQRITIKDLARELGMSVATVARAFHPEADIAAGTRASVLRLAAERGYQPDALARSMITGRTRIVGVVVADLHNPFYPQALALLSPALQGAGFNTMLVVAEPAGAVDAALRLLLSYRPEYAVVLATSLTTEATATCAAAGVPLLFVNRVPDAREARAVVCDNRGGAAAMAAHLIAGGMRRPGFIGGQENTSTHRERREGFIKHCAETGMAVREEPGGAFTYDAGREAARRLLNRADRPDALFCAGDILALGAIDAARCDLGLRVPEDLAVAGFDDIPMAAWPAHDLTTMRQPLAAMVEKTLAWVLNAPDAAVDAGCVLRLPAELVARGTTRPVPLSLFQETCP</sequence>
<reference evidence="5 6" key="1">
    <citation type="submission" date="2022-03" db="EMBL/GenBank/DDBJ databases">
        <title>Complete genome analysis of Roseomonas KG 17.1 : a prolific producer of plant growth promoters.</title>
        <authorList>
            <person name="Saadouli I."/>
            <person name="Najjari A."/>
            <person name="Mosbah A."/>
            <person name="Ouzari H.I."/>
        </authorList>
    </citation>
    <scope>NUCLEOTIDE SEQUENCE [LARGE SCALE GENOMIC DNA]</scope>
    <source>
        <strain evidence="5 6">KG17-1</strain>
    </source>
</reference>